<feature type="transmembrane region" description="Helical" evidence="2">
    <location>
        <begin position="7"/>
        <end position="28"/>
    </location>
</feature>
<proteinExistence type="predicted"/>
<keyword evidence="2" id="KW-1133">Transmembrane helix</keyword>
<keyword evidence="2" id="KW-0812">Transmembrane</keyword>
<dbReference type="RefSeq" id="WP_103403789.1">
    <property type="nucleotide sequence ID" value="NZ_JAMDHA010000041.1"/>
</dbReference>
<dbReference type="Proteomes" id="UP001148185">
    <property type="component" value="Unassembled WGS sequence"/>
</dbReference>
<gene>
    <name evidence="3" type="ORF">M5G27_27845</name>
</gene>
<feature type="region of interest" description="Disordered" evidence="1">
    <location>
        <begin position="73"/>
        <end position="94"/>
    </location>
</feature>
<evidence type="ECO:0000313" key="3">
    <source>
        <dbReference type="EMBL" id="MDD1011288.1"/>
    </source>
</evidence>
<evidence type="ECO:0000313" key="4">
    <source>
        <dbReference type="Proteomes" id="UP001148185"/>
    </source>
</evidence>
<organism evidence="3 4">
    <name type="scientific">Pseudomonas shahriarae</name>
    <dbReference type="NCBI Taxonomy" id="2745512"/>
    <lineage>
        <taxon>Bacteria</taxon>
        <taxon>Pseudomonadati</taxon>
        <taxon>Pseudomonadota</taxon>
        <taxon>Gammaproteobacteria</taxon>
        <taxon>Pseudomonadales</taxon>
        <taxon>Pseudomonadaceae</taxon>
        <taxon>Pseudomonas</taxon>
    </lineage>
</organism>
<dbReference type="AlphaFoldDB" id="A0A9X4C7F8"/>
<reference evidence="3 4" key="1">
    <citation type="submission" date="2022-05" db="EMBL/GenBank/DDBJ databases">
        <title>Novel Pseudomonas spp. Isolated from a Rainbow Trout Aquaculture Facility.</title>
        <authorList>
            <person name="Testerman T."/>
            <person name="Graf J."/>
        </authorList>
    </citation>
    <scope>NUCLEOTIDE SEQUENCE [LARGE SCALE GENOMIC DNA]</scope>
    <source>
        <strain evidence="3 4">ID1042</strain>
    </source>
</reference>
<name>A0A9X4C7F8_9PSED</name>
<keyword evidence="4" id="KW-1185">Reference proteome</keyword>
<feature type="transmembrane region" description="Helical" evidence="2">
    <location>
        <begin position="34"/>
        <end position="58"/>
    </location>
</feature>
<dbReference type="EMBL" id="JAMDHA010000041">
    <property type="protein sequence ID" value="MDD1011288.1"/>
    <property type="molecule type" value="Genomic_DNA"/>
</dbReference>
<sequence>MNTAVKLIGKGVGSIALLTTASLFAVYAKDHFPGWAFALSFVLVVCASIPAVLFFNLFPSADAPPVKTYVIEDDPNSDWNDLFSPWKDKDPFDD</sequence>
<comment type="caution">
    <text evidence="3">The sequence shown here is derived from an EMBL/GenBank/DDBJ whole genome shotgun (WGS) entry which is preliminary data.</text>
</comment>
<accession>A0A9X4C7F8</accession>
<evidence type="ECO:0000256" key="1">
    <source>
        <dbReference type="SAM" id="MobiDB-lite"/>
    </source>
</evidence>
<evidence type="ECO:0000256" key="2">
    <source>
        <dbReference type="SAM" id="Phobius"/>
    </source>
</evidence>
<keyword evidence="2" id="KW-0472">Membrane</keyword>
<protein>
    <submittedName>
        <fullName evidence="3">Uncharacterized protein</fullName>
    </submittedName>
</protein>